<gene>
    <name evidence="1" type="ORF">RS81_00595</name>
</gene>
<dbReference type="OrthoDB" id="3481501at2"/>
<sequence length="105" mass="11372">MDHASTGLLIVTTTPAPGVSEPDFHRWYDEVHVPELRQRVPGIESVERYRGSDAEHPTRFVAVYRISRPANDVLADMRTPGVPGAAAFVDVAAHPPVIAGFDAIG</sequence>
<evidence type="ECO:0008006" key="3">
    <source>
        <dbReference type="Google" id="ProtNLM"/>
    </source>
</evidence>
<proteinExistence type="predicted"/>
<dbReference type="STRING" id="92835.RS81_00595"/>
<name>A0A0M2HBY4_9MICO</name>
<dbReference type="PATRIC" id="fig|92835.4.peg.611"/>
<protein>
    <recommendedName>
        <fullName evidence="3">EthD protein</fullName>
    </recommendedName>
</protein>
<dbReference type="InterPro" id="IPR011008">
    <property type="entry name" value="Dimeric_a/b-barrel"/>
</dbReference>
<evidence type="ECO:0000313" key="1">
    <source>
        <dbReference type="EMBL" id="KJL44022.1"/>
    </source>
</evidence>
<reference evidence="1 2" key="1">
    <citation type="submission" date="2015-02" db="EMBL/GenBank/DDBJ databases">
        <title>Draft genome sequences of ten Microbacterium spp. with emphasis on heavy metal contaminated environments.</title>
        <authorList>
            <person name="Corretto E."/>
        </authorList>
    </citation>
    <scope>NUCLEOTIDE SEQUENCE [LARGE SCALE GENOMIC DNA]</scope>
    <source>
        <strain evidence="1 2">DSM 12510</strain>
    </source>
</reference>
<accession>A0A0M2HBY4</accession>
<dbReference type="Proteomes" id="UP000033956">
    <property type="component" value="Unassembled WGS sequence"/>
</dbReference>
<keyword evidence="2" id="KW-1185">Reference proteome</keyword>
<evidence type="ECO:0000313" key="2">
    <source>
        <dbReference type="Proteomes" id="UP000033956"/>
    </source>
</evidence>
<dbReference type="SUPFAM" id="SSF54909">
    <property type="entry name" value="Dimeric alpha+beta barrel"/>
    <property type="match status" value="1"/>
</dbReference>
<dbReference type="EMBL" id="JYIZ01000033">
    <property type="protein sequence ID" value="KJL44022.1"/>
    <property type="molecule type" value="Genomic_DNA"/>
</dbReference>
<dbReference type="RefSeq" id="WP_045274600.1">
    <property type="nucleotide sequence ID" value="NZ_BAAAUP010000003.1"/>
</dbReference>
<organism evidence="1 2">
    <name type="scientific">Microbacterium terrae</name>
    <dbReference type="NCBI Taxonomy" id="69369"/>
    <lineage>
        <taxon>Bacteria</taxon>
        <taxon>Bacillati</taxon>
        <taxon>Actinomycetota</taxon>
        <taxon>Actinomycetes</taxon>
        <taxon>Micrococcales</taxon>
        <taxon>Microbacteriaceae</taxon>
        <taxon>Microbacterium</taxon>
    </lineage>
</organism>
<dbReference type="AlphaFoldDB" id="A0A0M2HBY4"/>
<comment type="caution">
    <text evidence="1">The sequence shown here is derived from an EMBL/GenBank/DDBJ whole genome shotgun (WGS) entry which is preliminary data.</text>
</comment>